<dbReference type="Gene3D" id="3.90.1150.10">
    <property type="entry name" value="Aspartate Aminotransferase, domain 1"/>
    <property type="match status" value="1"/>
</dbReference>
<keyword evidence="8" id="KW-1185">Reference proteome</keyword>
<protein>
    <recommendedName>
        <fullName evidence="6">Aminotransferase class I/classII large domain-containing protein</fullName>
    </recommendedName>
</protein>
<comment type="cofactor">
    <cofactor evidence="1 4 5">
        <name>pyridoxal 5'-phosphate</name>
        <dbReference type="ChEBI" id="CHEBI:597326"/>
    </cofactor>
</comment>
<dbReference type="InterPro" id="IPR015424">
    <property type="entry name" value="PyrdxlP-dep_Trfase"/>
</dbReference>
<sequence length="433" mass="48345">MGEIGTKRWNFEENEAVEVSLNVRHFQNLLTENLDGNDSRSVISLGHGDPSPFSSFQTDPAAVEAVADALRSAQFNHYSSSSGILLARKAVAEYLSRDLTSKICENDVYLTAGCHQSIELLISTLAAAVPGANILLPRPTYPFYDARAAFSKLEIRRYDLLPENGWEVDLDAVEALADHKTVAMLLINPCNPCGKVFTRQHLHKIAETASKLGVLVIADEIYKDMSFGEKPFVSMAEFAETVPVMMLGGISKRWFVPGWRFGWIVTLDPHCIMKDSGLVRSLGNVFNMSTDPTTFVQGAIPEILGKTREEFFSTKLEILRECAETCYEEMKKIPCITCPYKPEGSMFTMVKLEVSLLEDISDDLEFCFKLAREESVIILPGQAVGLNNWLRVFFAVDLELLVQGLSRLHNFALRHSKKKMMMKLPISSVSVSE</sequence>
<dbReference type="FunFam" id="3.40.640.10:FF:000048">
    <property type="entry name" value="tyrosine aminotransferase"/>
    <property type="match status" value="1"/>
</dbReference>
<dbReference type="OrthoDB" id="7042322at2759"/>
<dbReference type="EMBL" id="CACVBM020000077">
    <property type="protein sequence ID" value="CAA7013998.1"/>
    <property type="molecule type" value="Genomic_DNA"/>
</dbReference>
<organism evidence="7 8">
    <name type="scientific">Microthlaspi erraticum</name>
    <dbReference type="NCBI Taxonomy" id="1685480"/>
    <lineage>
        <taxon>Eukaryota</taxon>
        <taxon>Viridiplantae</taxon>
        <taxon>Streptophyta</taxon>
        <taxon>Embryophyta</taxon>
        <taxon>Tracheophyta</taxon>
        <taxon>Spermatophyta</taxon>
        <taxon>Magnoliopsida</taxon>
        <taxon>eudicotyledons</taxon>
        <taxon>Gunneridae</taxon>
        <taxon>Pentapetalae</taxon>
        <taxon>rosids</taxon>
        <taxon>malvids</taxon>
        <taxon>Brassicales</taxon>
        <taxon>Brassicaceae</taxon>
        <taxon>Coluteocarpeae</taxon>
        <taxon>Microthlaspi</taxon>
    </lineage>
</organism>
<dbReference type="GO" id="GO:0030170">
    <property type="term" value="F:pyridoxal phosphate binding"/>
    <property type="evidence" value="ECO:0007669"/>
    <property type="project" value="InterPro"/>
</dbReference>
<dbReference type="GO" id="GO:0005829">
    <property type="term" value="C:cytosol"/>
    <property type="evidence" value="ECO:0007669"/>
    <property type="project" value="TreeGrafter"/>
</dbReference>
<dbReference type="AlphaFoldDB" id="A0A6D2HK58"/>
<dbReference type="PIRSF" id="PIRSF000517">
    <property type="entry name" value="Tyr_transaminase"/>
    <property type="match status" value="1"/>
</dbReference>
<dbReference type="GO" id="GO:0006572">
    <property type="term" value="P:L-tyrosine catabolic process"/>
    <property type="evidence" value="ECO:0007669"/>
    <property type="project" value="TreeGrafter"/>
</dbReference>
<dbReference type="InterPro" id="IPR004839">
    <property type="entry name" value="Aminotransferase_I/II_large"/>
</dbReference>
<dbReference type="InterPro" id="IPR005958">
    <property type="entry name" value="TyrNic_aminoTrfase"/>
</dbReference>
<dbReference type="GO" id="GO:0004838">
    <property type="term" value="F:L-tyrosine-2-oxoglutarate transaminase activity"/>
    <property type="evidence" value="ECO:0007669"/>
    <property type="project" value="TreeGrafter"/>
</dbReference>
<evidence type="ECO:0000256" key="2">
    <source>
        <dbReference type="ARBA" id="ARBA00007441"/>
    </source>
</evidence>
<evidence type="ECO:0000256" key="3">
    <source>
        <dbReference type="ARBA" id="ARBA00022898"/>
    </source>
</evidence>
<evidence type="ECO:0000256" key="1">
    <source>
        <dbReference type="ARBA" id="ARBA00001933"/>
    </source>
</evidence>
<proteinExistence type="inferred from homology"/>
<dbReference type="Proteomes" id="UP000467841">
    <property type="component" value="Unassembled WGS sequence"/>
</dbReference>
<comment type="similarity">
    <text evidence="2 4">Belongs to the class-I pyridoxal-phosphate-dependent aminotransferase family.</text>
</comment>
<dbReference type="NCBIfam" id="TIGR01265">
    <property type="entry name" value="tyr_nico_aTase"/>
    <property type="match status" value="1"/>
</dbReference>
<evidence type="ECO:0000313" key="8">
    <source>
        <dbReference type="Proteomes" id="UP000467841"/>
    </source>
</evidence>
<dbReference type="CDD" id="cd00609">
    <property type="entry name" value="AAT_like"/>
    <property type="match status" value="1"/>
</dbReference>
<evidence type="ECO:0000256" key="5">
    <source>
        <dbReference type="PIRSR" id="PIRSR000517-1"/>
    </source>
</evidence>
<evidence type="ECO:0000259" key="6">
    <source>
        <dbReference type="Pfam" id="PF00155"/>
    </source>
</evidence>
<comment type="caution">
    <text evidence="7">The sequence shown here is derived from an EMBL/GenBank/DDBJ whole genome shotgun (WGS) entry which is preliminary data.</text>
</comment>
<dbReference type="InterPro" id="IPR015422">
    <property type="entry name" value="PyrdxlP-dep_Trfase_small"/>
</dbReference>
<evidence type="ECO:0000313" key="7">
    <source>
        <dbReference type="EMBL" id="CAA7013998.1"/>
    </source>
</evidence>
<reference evidence="7" key="1">
    <citation type="submission" date="2020-01" db="EMBL/GenBank/DDBJ databases">
        <authorList>
            <person name="Mishra B."/>
        </authorList>
    </citation>
    <scope>NUCLEOTIDE SEQUENCE [LARGE SCALE GENOMIC DNA]</scope>
</reference>
<feature type="domain" description="Aminotransferase class I/classII large" evidence="6">
    <location>
        <begin position="41"/>
        <end position="405"/>
    </location>
</feature>
<keyword evidence="3 4" id="KW-0663">Pyridoxal phosphate</keyword>
<name>A0A6D2HK58_9BRAS</name>
<accession>A0A6D2HK58</accession>
<feature type="modified residue" description="N6-(pyridoxal phosphate)lysine" evidence="5">
    <location>
        <position position="252"/>
    </location>
</feature>
<dbReference type="InterPro" id="IPR015421">
    <property type="entry name" value="PyrdxlP-dep_Trfase_major"/>
</dbReference>
<dbReference type="Gene3D" id="3.40.640.10">
    <property type="entry name" value="Type I PLP-dependent aspartate aminotransferase-like (Major domain)"/>
    <property type="match status" value="1"/>
</dbReference>
<dbReference type="PANTHER" id="PTHR45744:SF26">
    <property type="entry name" value="GENOME ASSEMBLY, CHROMOSOME: A09"/>
    <property type="match status" value="1"/>
</dbReference>
<evidence type="ECO:0000256" key="4">
    <source>
        <dbReference type="PIRNR" id="PIRNR000517"/>
    </source>
</evidence>
<dbReference type="Pfam" id="PF00155">
    <property type="entry name" value="Aminotran_1_2"/>
    <property type="match status" value="1"/>
</dbReference>
<dbReference type="PANTHER" id="PTHR45744">
    <property type="entry name" value="TYROSINE AMINOTRANSFERASE"/>
    <property type="match status" value="1"/>
</dbReference>
<gene>
    <name evidence="7" type="ORF">MERR_LOCUS1232</name>
</gene>
<dbReference type="SUPFAM" id="SSF53383">
    <property type="entry name" value="PLP-dependent transferases"/>
    <property type="match status" value="1"/>
</dbReference>